<sequence length="149" mass="16945">MLADDRNHRRELALQRILKARKFKRFAATTNIATNNIRIFNLPAFDLCAKDSGGLIKWENVIEPPLTERFSEDMIAESIVNPAIIQEAILPTIKVFNCHSQATERIVEVVTEASAAVCGLSRRDGFIRKRLKSRNLIPVFNNKHDYSPL</sequence>
<dbReference type="OrthoDB" id="6617942at2759"/>
<gene>
    <name evidence="1" type="ORF">AVEN_259742_1</name>
</gene>
<organism evidence="1 2">
    <name type="scientific">Araneus ventricosus</name>
    <name type="common">Orbweaver spider</name>
    <name type="synonym">Epeira ventricosa</name>
    <dbReference type="NCBI Taxonomy" id="182803"/>
    <lineage>
        <taxon>Eukaryota</taxon>
        <taxon>Metazoa</taxon>
        <taxon>Ecdysozoa</taxon>
        <taxon>Arthropoda</taxon>
        <taxon>Chelicerata</taxon>
        <taxon>Arachnida</taxon>
        <taxon>Araneae</taxon>
        <taxon>Araneomorphae</taxon>
        <taxon>Entelegynae</taxon>
        <taxon>Araneoidea</taxon>
        <taxon>Araneidae</taxon>
        <taxon>Araneus</taxon>
    </lineage>
</organism>
<keyword evidence="2" id="KW-1185">Reference proteome</keyword>
<accession>A0A4Y2D4J9</accession>
<dbReference type="EMBL" id="BGPR01000294">
    <property type="protein sequence ID" value="GBM11046.1"/>
    <property type="molecule type" value="Genomic_DNA"/>
</dbReference>
<dbReference type="AlphaFoldDB" id="A0A4Y2D4J9"/>
<proteinExistence type="predicted"/>
<comment type="caution">
    <text evidence="1">The sequence shown here is derived from an EMBL/GenBank/DDBJ whole genome shotgun (WGS) entry which is preliminary data.</text>
</comment>
<dbReference type="PANTHER" id="PTHR46409">
    <property type="entry name" value="HTH PSQ-TYPE DOMAIN-CONTAINING PROTEIN"/>
    <property type="match status" value="1"/>
</dbReference>
<reference evidence="1 2" key="1">
    <citation type="journal article" date="2019" name="Sci. Rep.">
        <title>Orb-weaving spider Araneus ventricosus genome elucidates the spidroin gene catalogue.</title>
        <authorList>
            <person name="Kono N."/>
            <person name="Nakamura H."/>
            <person name="Ohtoshi R."/>
            <person name="Moran D.A.P."/>
            <person name="Shinohara A."/>
            <person name="Yoshida Y."/>
            <person name="Fujiwara M."/>
            <person name="Mori M."/>
            <person name="Tomita M."/>
            <person name="Arakawa K."/>
        </authorList>
    </citation>
    <scope>NUCLEOTIDE SEQUENCE [LARGE SCALE GENOMIC DNA]</scope>
</reference>
<name>A0A4Y2D4J9_ARAVE</name>
<protein>
    <submittedName>
        <fullName evidence="1">Uncharacterized protein</fullName>
    </submittedName>
</protein>
<evidence type="ECO:0000313" key="1">
    <source>
        <dbReference type="EMBL" id="GBM11046.1"/>
    </source>
</evidence>
<dbReference type="PANTHER" id="PTHR46409:SF1">
    <property type="entry name" value="HTH PSQ-TYPE DOMAIN-CONTAINING PROTEIN"/>
    <property type="match status" value="1"/>
</dbReference>
<dbReference type="Proteomes" id="UP000499080">
    <property type="component" value="Unassembled WGS sequence"/>
</dbReference>
<evidence type="ECO:0000313" key="2">
    <source>
        <dbReference type="Proteomes" id="UP000499080"/>
    </source>
</evidence>